<comment type="caution">
    <text evidence="2">The sequence shown here is derived from an EMBL/GenBank/DDBJ whole genome shotgun (WGS) entry which is preliminary data.</text>
</comment>
<dbReference type="AlphaFoldDB" id="X1LMA6"/>
<protein>
    <recommendedName>
        <fullName evidence="1">LicD/FKTN/FKRP nucleotidyltransferase domain-containing protein</fullName>
    </recommendedName>
</protein>
<name>X1LMA6_9ZZZZ</name>
<dbReference type="Pfam" id="PF04991">
    <property type="entry name" value="LicD"/>
    <property type="match status" value="1"/>
</dbReference>
<dbReference type="InterPro" id="IPR007074">
    <property type="entry name" value="LicD/FKTN/FKRP_NTP_transf"/>
</dbReference>
<evidence type="ECO:0000259" key="1">
    <source>
        <dbReference type="Pfam" id="PF04991"/>
    </source>
</evidence>
<proteinExistence type="predicted"/>
<accession>X1LMA6</accession>
<gene>
    <name evidence="2" type="ORF">S06H3_16900</name>
</gene>
<sequence length="62" mass="7057">MTNPYDAKEKADKILRLLSSTVSSLNFDLVLMYGTCLGFVRDHDFIENDNDIDVAILSNFQE</sequence>
<evidence type="ECO:0000313" key="2">
    <source>
        <dbReference type="EMBL" id="GAI03520.1"/>
    </source>
</evidence>
<organism evidence="2">
    <name type="scientific">marine sediment metagenome</name>
    <dbReference type="NCBI Taxonomy" id="412755"/>
    <lineage>
        <taxon>unclassified sequences</taxon>
        <taxon>metagenomes</taxon>
        <taxon>ecological metagenomes</taxon>
    </lineage>
</organism>
<feature type="domain" description="LicD/FKTN/FKRP nucleotidyltransferase" evidence="1">
    <location>
        <begin position="26"/>
        <end position="56"/>
    </location>
</feature>
<dbReference type="GO" id="GO:0009100">
    <property type="term" value="P:glycoprotein metabolic process"/>
    <property type="evidence" value="ECO:0007669"/>
    <property type="project" value="UniProtKB-ARBA"/>
</dbReference>
<reference evidence="2" key="1">
    <citation type="journal article" date="2014" name="Front. Microbiol.">
        <title>High frequency of phylogenetically diverse reductive dehalogenase-homologous genes in deep subseafloor sedimentary metagenomes.</title>
        <authorList>
            <person name="Kawai M."/>
            <person name="Futagami T."/>
            <person name="Toyoda A."/>
            <person name="Takaki Y."/>
            <person name="Nishi S."/>
            <person name="Hori S."/>
            <person name="Arai W."/>
            <person name="Tsubouchi T."/>
            <person name="Morono Y."/>
            <person name="Uchiyama I."/>
            <person name="Ito T."/>
            <person name="Fujiyama A."/>
            <person name="Inagaki F."/>
            <person name="Takami H."/>
        </authorList>
    </citation>
    <scope>NUCLEOTIDE SEQUENCE</scope>
    <source>
        <strain evidence="2">Expedition CK06-06</strain>
    </source>
</reference>
<dbReference type="EMBL" id="BARV01008402">
    <property type="protein sequence ID" value="GAI03520.1"/>
    <property type="molecule type" value="Genomic_DNA"/>
</dbReference>
<feature type="non-terminal residue" evidence="2">
    <location>
        <position position="62"/>
    </location>
</feature>